<name>A0AAD5RVH3_9PEZI</name>
<evidence type="ECO:0000256" key="3">
    <source>
        <dbReference type="ARBA" id="ARBA00022679"/>
    </source>
</evidence>
<proteinExistence type="inferred from homology"/>
<dbReference type="Pfam" id="PF08241">
    <property type="entry name" value="Methyltransf_11"/>
    <property type="match status" value="1"/>
</dbReference>
<sequence>MAFPLPTAAVTGFAPANTYDAHRPSYPPEAVSGLLSHMGLAGIHGAKVVEIASGTGKFTQLLAAREEEFEILAVEPHEGMRRELETKNLQGVKVMDGHASKTPVGAEWGEGCIAAQAFHWFATAEALTEIHRVLRTGASFGMIWNVESYNQPQSWPTSSTWERDLSNMIMELDDGHGRFRHMKWMDVFDEQLKSNPIQALNDSLTNNMPCFSLPVGTDKMEWTTWLQPEQLWKRLSTLSQLVVMNDEEKARTREIFDRAMAREDCVKNNKGEVPLKGCTFFAWTQAL</sequence>
<dbReference type="PANTHER" id="PTHR44942">
    <property type="entry name" value="METHYLTRANSF_11 DOMAIN-CONTAINING PROTEIN"/>
    <property type="match status" value="1"/>
</dbReference>
<dbReference type="Proteomes" id="UP001201980">
    <property type="component" value="Unassembled WGS sequence"/>
</dbReference>
<comment type="similarity">
    <text evidence="1">Belongs to the methyltransferase superfamily.</text>
</comment>
<dbReference type="InterPro" id="IPR013216">
    <property type="entry name" value="Methyltransf_11"/>
</dbReference>
<keyword evidence="3" id="KW-0808">Transferase</keyword>
<dbReference type="SUPFAM" id="SSF53335">
    <property type="entry name" value="S-adenosyl-L-methionine-dependent methyltransferases"/>
    <property type="match status" value="1"/>
</dbReference>
<keyword evidence="6" id="KW-1185">Reference proteome</keyword>
<evidence type="ECO:0000259" key="4">
    <source>
        <dbReference type="Pfam" id="PF08241"/>
    </source>
</evidence>
<evidence type="ECO:0000313" key="5">
    <source>
        <dbReference type="EMBL" id="KAJ2905096.1"/>
    </source>
</evidence>
<dbReference type="Gene3D" id="3.40.50.150">
    <property type="entry name" value="Vaccinia Virus protein VP39"/>
    <property type="match status" value="1"/>
</dbReference>
<dbReference type="InterPro" id="IPR029063">
    <property type="entry name" value="SAM-dependent_MTases_sf"/>
</dbReference>
<comment type="caution">
    <text evidence="5">The sequence shown here is derived from an EMBL/GenBank/DDBJ whole genome shotgun (WGS) entry which is preliminary data.</text>
</comment>
<dbReference type="CDD" id="cd02440">
    <property type="entry name" value="AdoMet_MTases"/>
    <property type="match status" value="1"/>
</dbReference>
<evidence type="ECO:0000256" key="2">
    <source>
        <dbReference type="ARBA" id="ARBA00022603"/>
    </source>
</evidence>
<protein>
    <submittedName>
        <fullName evidence="5">Methyltransferase protein</fullName>
    </submittedName>
</protein>
<evidence type="ECO:0000313" key="6">
    <source>
        <dbReference type="Proteomes" id="UP001201980"/>
    </source>
</evidence>
<feature type="domain" description="Methyltransferase type 11" evidence="4">
    <location>
        <begin position="50"/>
        <end position="139"/>
    </location>
</feature>
<dbReference type="InterPro" id="IPR051052">
    <property type="entry name" value="Diverse_substrate_MTase"/>
</dbReference>
<reference evidence="5" key="1">
    <citation type="submission" date="2022-07" db="EMBL/GenBank/DDBJ databases">
        <title>Draft genome sequence of Zalerion maritima ATCC 34329, a (micro)plastics degrading marine fungus.</title>
        <authorList>
            <person name="Paco A."/>
            <person name="Goncalves M.F.M."/>
            <person name="Rocha-Santos T.A.P."/>
            <person name="Alves A."/>
        </authorList>
    </citation>
    <scope>NUCLEOTIDE SEQUENCE</scope>
    <source>
        <strain evidence="5">ATCC 34329</strain>
    </source>
</reference>
<dbReference type="GO" id="GO:0032259">
    <property type="term" value="P:methylation"/>
    <property type="evidence" value="ECO:0007669"/>
    <property type="project" value="UniProtKB-KW"/>
</dbReference>
<dbReference type="EMBL" id="JAKWBI020000038">
    <property type="protein sequence ID" value="KAJ2905096.1"/>
    <property type="molecule type" value="Genomic_DNA"/>
</dbReference>
<gene>
    <name evidence="5" type="ORF">MKZ38_006342</name>
</gene>
<dbReference type="AlphaFoldDB" id="A0AAD5RVH3"/>
<dbReference type="PANTHER" id="PTHR44942:SF4">
    <property type="entry name" value="METHYLTRANSFERASE TYPE 11 DOMAIN-CONTAINING PROTEIN"/>
    <property type="match status" value="1"/>
</dbReference>
<evidence type="ECO:0000256" key="1">
    <source>
        <dbReference type="ARBA" id="ARBA00008361"/>
    </source>
</evidence>
<keyword evidence="2 5" id="KW-0489">Methyltransferase</keyword>
<organism evidence="5 6">
    <name type="scientific">Zalerion maritima</name>
    <dbReference type="NCBI Taxonomy" id="339359"/>
    <lineage>
        <taxon>Eukaryota</taxon>
        <taxon>Fungi</taxon>
        <taxon>Dikarya</taxon>
        <taxon>Ascomycota</taxon>
        <taxon>Pezizomycotina</taxon>
        <taxon>Sordariomycetes</taxon>
        <taxon>Lulworthiomycetidae</taxon>
        <taxon>Lulworthiales</taxon>
        <taxon>Lulworthiaceae</taxon>
        <taxon>Zalerion</taxon>
    </lineage>
</organism>
<accession>A0AAD5RVH3</accession>
<dbReference type="GO" id="GO:0008757">
    <property type="term" value="F:S-adenosylmethionine-dependent methyltransferase activity"/>
    <property type="evidence" value="ECO:0007669"/>
    <property type="project" value="InterPro"/>
</dbReference>